<dbReference type="PRINTS" id="PR00813">
    <property type="entry name" value="BCTERIALGSPG"/>
</dbReference>
<dbReference type="InterPro" id="IPR000983">
    <property type="entry name" value="Bac_GSPG_pilin"/>
</dbReference>
<keyword evidence="11" id="KW-1133">Transmembrane helix</keyword>
<comment type="subcellular location">
    <subcellularLocation>
        <location evidence="2">Cell inner membrane</location>
        <topology evidence="2">Single-pass membrane protein</topology>
    </subcellularLocation>
    <subcellularLocation>
        <location evidence="1">Cell outer membrane</location>
        <topology evidence="1">Single-pass membrane protein</topology>
    </subcellularLocation>
    <subcellularLocation>
        <location evidence="3">Periplasm</location>
    </subcellularLocation>
</comment>
<dbReference type="GO" id="GO:0015627">
    <property type="term" value="C:type II protein secretion system complex"/>
    <property type="evidence" value="ECO:0007669"/>
    <property type="project" value="InterPro"/>
</dbReference>
<name>A0AB94IYP9_9BACT</name>
<evidence type="ECO:0000256" key="1">
    <source>
        <dbReference type="ARBA" id="ARBA00004203"/>
    </source>
</evidence>
<dbReference type="AlphaFoldDB" id="A0AB94IYP9"/>
<dbReference type="GO" id="GO:0009279">
    <property type="term" value="C:cell outer membrane"/>
    <property type="evidence" value="ECO:0007669"/>
    <property type="project" value="UniProtKB-SubCell"/>
</dbReference>
<evidence type="ECO:0000256" key="14">
    <source>
        <dbReference type="SAM" id="MobiDB-lite"/>
    </source>
</evidence>
<evidence type="ECO:0000256" key="7">
    <source>
        <dbReference type="ARBA" id="ARBA00022481"/>
    </source>
</evidence>
<keyword evidence="10" id="KW-0574">Periplasm</keyword>
<feature type="compositionally biased region" description="Acidic residues" evidence="14">
    <location>
        <begin position="130"/>
        <end position="146"/>
    </location>
</feature>
<keyword evidence="8" id="KW-0997">Cell inner membrane</keyword>
<accession>A0AB94IYP9</accession>
<dbReference type="RefSeq" id="WP_015556941.1">
    <property type="nucleotide sequence ID" value="NC_021038.1"/>
</dbReference>
<keyword evidence="9" id="KW-0812">Transmembrane</keyword>
<dbReference type="GO" id="GO:0042597">
    <property type="term" value="C:periplasmic space"/>
    <property type="evidence" value="ECO:0007669"/>
    <property type="project" value="UniProtKB-SubCell"/>
</dbReference>
<feature type="domain" description="Type II secretion system protein GspG C-terminal" evidence="15">
    <location>
        <begin position="40"/>
        <end position="144"/>
    </location>
</feature>
<dbReference type="InterPro" id="IPR013545">
    <property type="entry name" value="T2SS_protein-GspG_C"/>
</dbReference>
<evidence type="ECO:0000256" key="10">
    <source>
        <dbReference type="ARBA" id="ARBA00022764"/>
    </source>
</evidence>
<reference evidence="16 17" key="2">
    <citation type="submission" date="2010-03" db="EMBL/GenBank/DDBJ databases">
        <authorList>
            <person name="Pajon A."/>
        </authorList>
    </citation>
    <scope>NUCLEOTIDE SEQUENCE [LARGE SCALE GENOMIC DNA]</scope>
    <source>
        <strain evidence="16 17">SGP1</strain>
    </source>
</reference>
<keyword evidence="7" id="KW-0488">Methylation</keyword>
<evidence type="ECO:0000259" key="15">
    <source>
        <dbReference type="Pfam" id="PF08334"/>
    </source>
</evidence>
<evidence type="ECO:0000256" key="5">
    <source>
        <dbReference type="ARBA" id="ARBA00020042"/>
    </source>
</evidence>
<proteinExistence type="inferred from homology"/>
<protein>
    <recommendedName>
        <fullName evidence="5">Type II secretion system core protein G</fullName>
    </recommendedName>
</protein>
<evidence type="ECO:0000256" key="13">
    <source>
        <dbReference type="ARBA" id="ARBA00023237"/>
    </source>
</evidence>
<evidence type="ECO:0000256" key="9">
    <source>
        <dbReference type="ARBA" id="ARBA00022692"/>
    </source>
</evidence>
<evidence type="ECO:0000256" key="4">
    <source>
        <dbReference type="ARBA" id="ARBA00009984"/>
    </source>
</evidence>
<dbReference type="Proteomes" id="UP000008957">
    <property type="component" value="Chromosome"/>
</dbReference>
<evidence type="ECO:0000313" key="17">
    <source>
        <dbReference type="Proteomes" id="UP000008957"/>
    </source>
</evidence>
<sequence>MSKTKYGLHMTRRRGFTLIEIMVVVVILGLLAALVVPRIGPQVAEAQRTMARSQIKSFEEALEMYRMHNGFYPSTQQGLDALVKAPTISPVPKHYVEGGYLKKVPDDPWGNPYIYRNRNGRIQIVSTGPDGEEGGEGEGADVTNDD</sequence>
<dbReference type="PROSITE" id="PS00409">
    <property type="entry name" value="PROKAR_NTER_METHYL"/>
    <property type="match status" value="1"/>
</dbReference>
<organism evidence="16 17">
    <name type="scientific">Fretibacterium fastidiosum</name>
    <dbReference type="NCBI Taxonomy" id="651822"/>
    <lineage>
        <taxon>Bacteria</taxon>
        <taxon>Thermotogati</taxon>
        <taxon>Synergistota</taxon>
        <taxon>Synergistia</taxon>
        <taxon>Synergistales</taxon>
        <taxon>Aminobacteriaceae</taxon>
        <taxon>Fretibacterium</taxon>
    </lineage>
</organism>
<dbReference type="SUPFAM" id="SSF54523">
    <property type="entry name" value="Pili subunits"/>
    <property type="match status" value="1"/>
</dbReference>
<reference evidence="17" key="1">
    <citation type="submission" date="2010-03" db="EMBL/GenBank/DDBJ databases">
        <title>The genome sequence of Synergistetes sp. SGP1.</title>
        <authorList>
            <consortium name="metaHIT consortium -- http://www.metahit.eu/"/>
            <person name="Pajon A."/>
            <person name="Turner K."/>
            <person name="Parkhill J."/>
            <person name="Wade W."/>
            <person name="Vartoukian S."/>
        </authorList>
    </citation>
    <scope>NUCLEOTIDE SEQUENCE [LARGE SCALE GENOMIC DNA]</scope>
    <source>
        <strain evidence="17">SGP1</strain>
    </source>
</reference>
<dbReference type="PANTHER" id="PTHR30093:SF44">
    <property type="entry name" value="TYPE II SECRETION SYSTEM CORE PROTEIN G"/>
    <property type="match status" value="1"/>
</dbReference>
<feature type="region of interest" description="Disordered" evidence="14">
    <location>
        <begin position="125"/>
        <end position="146"/>
    </location>
</feature>
<dbReference type="NCBIfam" id="TIGR02532">
    <property type="entry name" value="IV_pilin_GFxxxE"/>
    <property type="match status" value="1"/>
</dbReference>
<dbReference type="EMBL" id="FP929056">
    <property type="protein sequence ID" value="CBL28794.1"/>
    <property type="molecule type" value="Genomic_DNA"/>
</dbReference>
<dbReference type="NCBIfam" id="TIGR01710">
    <property type="entry name" value="typeII_sec_gspG"/>
    <property type="match status" value="1"/>
</dbReference>
<dbReference type="Pfam" id="PF08334">
    <property type="entry name" value="T2SSG"/>
    <property type="match status" value="1"/>
</dbReference>
<dbReference type="GO" id="GO:0005886">
    <property type="term" value="C:plasma membrane"/>
    <property type="evidence" value="ECO:0007669"/>
    <property type="project" value="UniProtKB-SubCell"/>
</dbReference>
<evidence type="ECO:0000256" key="8">
    <source>
        <dbReference type="ARBA" id="ARBA00022519"/>
    </source>
</evidence>
<evidence type="ECO:0000256" key="2">
    <source>
        <dbReference type="ARBA" id="ARBA00004377"/>
    </source>
</evidence>
<evidence type="ECO:0000256" key="6">
    <source>
        <dbReference type="ARBA" id="ARBA00022475"/>
    </source>
</evidence>
<keyword evidence="12" id="KW-0472">Membrane</keyword>
<keyword evidence="13" id="KW-0998">Cell outer membrane</keyword>
<dbReference type="GO" id="GO:0015628">
    <property type="term" value="P:protein secretion by the type II secretion system"/>
    <property type="evidence" value="ECO:0007669"/>
    <property type="project" value="InterPro"/>
</dbReference>
<evidence type="ECO:0000256" key="12">
    <source>
        <dbReference type="ARBA" id="ARBA00023136"/>
    </source>
</evidence>
<dbReference type="InterPro" id="IPR045584">
    <property type="entry name" value="Pilin-like"/>
</dbReference>
<dbReference type="InterPro" id="IPR010054">
    <property type="entry name" value="Type2_sec_GspG"/>
</dbReference>
<dbReference type="Gene3D" id="3.30.700.10">
    <property type="entry name" value="Glycoprotein, Type 4 Pilin"/>
    <property type="match status" value="1"/>
</dbReference>
<comment type="similarity">
    <text evidence="4">Belongs to the GSP G family.</text>
</comment>
<evidence type="ECO:0000313" key="16">
    <source>
        <dbReference type="EMBL" id="CBL28794.1"/>
    </source>
</evidence>
<keyword evidence="6" id="KW-1003">Cell membrane</keyword>
<evidence type="ECO:0000256" key="11">
    <source>
        <dbReference type="ARBA" id="ARBA00022989"/>
    </source>
</evidence>
<dbReference type="KEGG" id="sbr:SY1_19870"/>
<dbReference type="InterPro" id="IPR012902">
    <property type="entry name" value="N_methyl_site"/>
</dbReference>
<dbReference type="PANTHER" id="PTHR30093">
    <property type="entry name" value="GENERAL SECRETION PATHWAY PROTEIN G"/>
    <property type="match status" value="1"/>
</dbReference>
<keyword evidence="17" id="KW-1185">Reference proteome</keyword>
<gene>
    <name evidence="16" type="ORF">SY1_19870</name>
</gene>
<evidence type="ECO:0000256" key="3">
    <source>
        <dbReference type="ARBA" id="ARBA00004418"/>
    </source>
</evidence>
<dbReference type="Pfam" id="PF07963">
    <property type="entry name" value="N_methyl"/>
    <property type="match status" value="1"/>
</dbReference>